<proteinExistence type="predicted"/>
<dbReference type="EMBL" id="JBEPSH010000006">
    <property type="protein sequence ID" value="MET4578027.1"/>
    <property type="molecule type" value="Genomic_DNA"/>
</dbReference>
<dbReference type="RefSeq" id="WP_354444927.1">
    <property type="nucleotide sequence ID" value="NZ_JBEPSH010000006.1"/>
</dbReference>
<reference evidence="2 3" key="1">
    <citation type="submission" date="2024-06" db="EMBL/GenBank/DDBJ databases">
        <title>Sorghum-associated microbial communities from plants grown in Nebraska, USA.</title>
        <authorList>
            <person name="Schachtman D."/>
        </authorList>
    </citation>
    <scope>NUCLEOTIDE SEQUENCE [LARGE SCALE GENOMIC DNA]</scope>
    <source>
        <strain evidence="2 3">2709</strain>
    </source>
</reference>
<evidence type="ECO:0000313" key="3">
    <source>
        <dbReference type="Proteomes" id="UP001549320"/>
    </source>
</evidence>
<protein>
    <recommendedName>
        <fullName evidence="4">Lipoprotein</fullName>
    </recommendedName>
</protein>
<keyword evidence="1" id="KW-0732">Signal</keyword>
<organism evidence="2 3">
    <name type="scientific">Ottowia thiooxydans</name>
    <dbReference type="NCBI Taxonomy" id="219182"/>
    <lineage>
        <taxon>Bacteria</taxon>
        <taxon>Pseudomonadati</taxon>
        <taxon>Pseudomonadota</taxon>
        <taxon>Betaproteobacteria</taxon>
        <taxon>Burkholderiales</taxon>
        <taxon>Comamonadaceae</taxon>
        <taxon>Ottowia</taxon>
    </lineage>
</organism>
<feature type="chain" id="PRO_5046082618" description="Lipoprotein" evidence="1">
    <location>
        <begin position="30"/>
        <end position="250"/>
    </location>
</feature>
<evidence type="ECO:0008006" key="4">
    <source>
        <dbReference type="Google" id="ProtNLM"/>
    </source>
</evidence>
<dbReference type="Proteomes" id="UP001549320">
    <property type="component" value="Unassembled WGS sequence"/>
</dbReference>
<keyword evidence="3" id="KW-1185">Reference proteome</keyword>
<sequence>MGVPTGTQFPRAACAALSLALALAATGCASDAHIERGEVRGQEFGGAELLQSEGNRVANAGMRANHQSLMLLADKLYRRNPAEWRKSAASREAALAQLDAAIQSQQAWLPLAGKRDVAALSSALTPEFQGDRVAAFIFACSDTIITSHGGKREFYYLDSVDPQHIYNAARNMETALWILNTRRDARGQPLLLANELTPDSHNLSFEREFGKIIGRLDMLATYTTERYRRAAIGYVQGIVAAPLLAFLPVK</sequence>
<evidence type="ECO:0000313" key="2">
    <source>
        <dbReference type="EMBL" id="MET4578027.1"/>
    </source>
</evidence>
<name>A0ABV2QAH9_9BURK</name>
<feature type="signal peptide" evidence="1">
    <location>
        <begin position="1"/>
        <end position="29"/>
    </location>
</feature>
<evidence type="ECO:0000256" key="1">
    <source>
        <dbReference type="SAM" id="SignalP"/>
    </source>
</evidence>
<gene>
    <name evidence="2" type="ORF">ABIE13_003143</name>
</gene>
<accession>A0ABV2QAH9</accession>
<comment type="caution">
    <text evidence="2">The sequence shown here is derived from an EMBL/GenBank/DDBJ whole genome shotgun (WGS) entry which is preliminary data.</text>
</comment>